<evidence type="ECO:0000313" key="11">
    <source>
        <dbReference type="Proteomes" id="UP001500279"/>
    </source>
</evidence>
<dbReference type="InterPro" id="IPR006076">
    <property type="entry name" value="FAD-dep_OxRdtase"/>
</dbReference>
<comment type="similarity">
    <text evidence="2">Belongs to the DAMOX/DASOX family.</text>
</comment>
<dbReference type="PANTHER" id="PTHR11530:SF11">
    <property type="entry name" value="D-ASPARTATE OXIDASE"/>
    <property type="match status" value="1"/>
</dbReference>
<protein>
    <recommendedName>
        <fullName evidence="7">D-amino-acid oxidase</fullName>
        <ecNumber evidence="6">1.4.3.3</ecNumber>
    </recommendedName>
</protein>
<keyword evidence="11" id="KW-1185">Reference proteome</keyword>
<gene>
    <name evidence="10" type="ORF">GCM10009107_37300</name>
</gene>
<dbReference type="Proteomes" id="UP001500279">
    <property type="component" value="Unassembled WGS sequence"/>
</dbReference>
<feature type="domain" description="FAD dependent oxidoreductase" evidence="9">
    <location>
        <begin position="117"/>
        <end position="396"/>
    </location>
</feature>
<sequence>MTLQRRQFIGATGATLAGLSTASLSQRAGAQTAAAVSQPPFAPPPLLAPIQARTDRIVDITVCTRPFRAAGPRIEAQRIGRQTVVHNYGHGGSGWSLSWGSAKLAVDLALTTKEKHLAVIGCGAIGLTTARAAQRAGLRVTIYCRELPPEVRSSKATGVWSPDSRICDEAHATPAFRQQWEAMARLSHQTYQRMMGLPGDPVEWREGYVLSDIPFDQELPDDEAPPRHPEPEYAELESELLRDLHPRSVALSPDQHPFPVPFARRYTQMVFNLPAYSQMLLGEFMRDGGEVQHREFESPRQFAALKERTLVNATGYGARQLMGDNSLVPVRGQIARLVQQPEVRYGLNWRGHNLNVVSRRDGLLVQSSVDGDFDNEDTTPDRAVAEAAVQRLAMLFARA</sequence>
<evidence type="ECO:0000313" key="10">
    <source>
        <dbReference type="EMBL" id="GAA0757559.1"/>
    </source>
</evidence>
<comment type="caution">
    <text evidence="10">The sequence shown here is derived from an EMBL/GenBank/DDBJ whole genome shotgun (WGS) entry which is preliminary data.</text>
</comment>
<evidence type="ECO:0000256" key="3">
    <source>
        <dbReference type="ARBA" id="ARBA00022630"/>
    </source>
</evidence>
<name>A0ABP3VJY5_9BURK</name>
<dbReference type="InterPro" id="IPR006181">
    <property type="entry name" value="D-amino_acid_oxidase_CS"/>
</dbReference>
<reference evidence="11" key="1">
    <citation type="journal article" date="2019" name="Int. J. Syst. Evol. Microbiol.">
        <title>The Global Catalogue of Microorganisms (GCM) 10K type strain sequencing project: providing services to taxonomists for standard genome sequencing and annotation.</title>
        <authorList>
            <consortium name="The Broad Institute Genomics Platform"/>
            <consortium name="The Broad Institute Genome Sequencing Center for Infectious Disease"/>
            <person name="Wu L."/>
            <person name="Ma J."/>
        </authorList>
    </citation>
    <scope>NUCLEOTIDE SEQUENCE [LARGE SCALE GENOMIC DNA]</scope>
    <source>
        <strain evidence="11">JCM 15503</strain>
    </source>
</reference>
<dbReference type="Gene3D" id="3.30.9.10">
    <property type="entry name" value="D-Amino Acid Oxidase, subunit A, domain 2"/>
    <property type="match status" value="1"/>
</dbReference>
<dbReference type="PANTHER" id="PTHR11530">
    <property type="entry name" value="D-AMINO ACID OXIDASE"/>
    <property type="match status" value="1"/>
</dbReference>
<dbReference type="InterPro" id="IPR006311">
    <property type="entry name" value="TAT_signal"/>
</dbReference>
<evidence type="ECO:0000259" key="9">
    <source>
        <dbReference type="Pfam" id="PF01266"/>
    </source>
</evidence>
<evidence type="ECO:0000256" key="5">
    <source>
        <dbReference type="ARBA" id="ARBA00023002"/>
    </source>
</evidence>
<dbReference type="EC" id="1.4.3.3" evidence="6"/>
<keyword evidence="5" id="KW-0560">Oxidoreductase</keyword>
<organism evidence="10 11">
    <name type="scientific">Ideonella azotifigens</name>
    <dbReference type="NCBI Taxonomy" id="513160"/>
    <lineage>
        <taxon>Bacteria</taxon>
        <taxon>Pseudomonadati</taxon>
        <taxon>Pseudomonadota</taxon>
        <taxon>Betaproteobacteria</taxon>
        <taxon>Burkholderiales</taxon>
        <taxon>Sphaerotilaceae</taxon>
        <taxon>Ideonella</taxon>
    </lineage>
</organism>
<evidence type="ECO:0000256" key="8">
    <source>
        <dbReference type="ARBA" id="ARBA00049547"/>
    </source>
</evidence>
<accession>A0ABP3VJY5</accession>
<comment type="cofactor">
    <cofactor evidence="1">
        <name>FAD</name>
        <dbReference type="ChEBI" id="CHEBI:57692"/>
    </cofactor>
</comment>
<keyword evidence="3" id="KW-0285">Flavoprotein</keyword>
<dbReference type="PROSITE" id="PS00677">
    <property type="entry name" value="DAO"/>
    <property type="match status" value="1"/>
</dbReference>
<evidence type="ECO:0000256" key="6">
    <source>
        <dbReference type="ARBA" id="ARBA00039101"/>
    </source>
</evidence>
<dbReference type="SUPFAM" id="SSF51971">
    <property type="entry name" value="Nucleotide-binding domain"/>
    <property type="match status" value="1"/>
</dbReference>
<evidence type="ECO:0000256" key="1">
    <source>
        <dbReference type="ARBA" id="ARBA00001974"/>
    </source>
</evidence>
<dbReference type="EMBL" id="BAAAEW010000023">
    <property type="protein sequence ID" value="GAA0757559.1"/>
    <property type="molecule type" value="Genomic_DNA"/>
</dbReference>
<dbReference type="Gene3D" id="3.40.50.720">
    <property type="entry name" value="NAD(P)-binding Rossmann-like Domain"/>
    <property type="match status" value="2"/>
</dbReference>
<comment type="catalytic activity">
    <reaction evidence="8">
        <text>a D-alpha-amino acid + O2 + H2O = a 2-oxocarboxylate + H2O2 + NH4(+)</text>
        <dbReference type="Rhea" id="RHEA:21816"/>
        <dbReference type="ChEBI" id="CHEBI:15377"/>
        <dbReference type="ChEBI" id="CHEBI:15379"/>
        <dbReference type="ChEBI" id="CHEBI:16240"/>
        <dbReference type="ChEBI" id="CHEBI:28938"/>
        <dbReference type="ChEBI" id="CHEBI:35179"/>
        <dbReference type="ChEBI" id="CHEBI:59871"/>
        <dbReference type="EC" id="1.4.3.3"/>
    </reaction>
    <physiologicalReaction direction="left-to-right" evidence="8">
        <dbReference type="Rhea" id="RHEA:21817"/>
    </physiologicalReaction>
</comment>
<evidence type="ECO:0000256" key="7">
    <source>
        <dbReference type="ARBA" id="ARBA00039751"/>
    </source>
</evidence>
<dbReference type="PROSITE" id="PS51318">
    <property type="entry name" value="TAT"/>
    <property type="match status" value="1"/>
</dbReference>
<evidence type="ECO:0000256" key="2">
    <source>
        <dbReference type="ARBA" id="ARBA00006730"/>
    </source>
</evidence>
<evidence type="ECO:0000256" key="4">
    <source>
        <dbReference type="ARBA" id="ARBA00022827"/>
    </source>
</evidence>
<dbReference type="Pfam" id="PF01266">
    <property type="entry name" value="DAO"/>
    <property type="match status" value="1"/>
</dbReference>
<dbReference type="InterPro" id="IPR023209">
    <property type="entry name" value="DAO"/>
</dbReference>
<dbReference type="RefSeq" id="WP_231011904.1">
    <property type="nucleotide sequence ID" value="NZ_BAAAEW010000023.1"/>
</dbReference>
<proteinExistence type="inferred from homology"/>
<keyword evidence="4" id="KW-0274">FAD</keyword>